<sequence length="96" mass="11348">MRNWAQSSWHIRNYLLYYICLPENSFMVVCFNFLILCFPLNIALYLVCLQIFLMFDAKKGNNKKRLSPLINLNHATTFFLASIVFIDYPTEPFRTG</sequence>
<name>H6LKH8_ACEWD</name>
<proteinExistence type="predicted"/>
<evidence type="ECO:0000313" key="3">
    <source>
        <dbReference type="Proteomes" id="UP000007177"/>
    </source>
</evidence>
<organism evidence="2 3">
    <name type="scientific">Acetobacterium woodii (strain ATCC 29683 / DSM 1030 / JCM 2381 / KCTC 1655 / WB1)</name>
    <dbReference type="NCBI Taxonomy" id="931626"/>
    <lineage>
        <taxon>Bacteria</taxon>
        <taxon>Bacillati</taxon>
        <taxon>Bacillota</taxon>
        <taxon>Clostridia</taxon>
        <taxon>Eubacteriales</taxon>
        <taxon>Eubacteriaceae</taxon>
        <taxon>Acetobacterium</taxon>
    </lineage>
</organism>
<keyword evidence="3" id="KW-1185">Reference proteome</keyword>
<feature type="transmembrane region" description="Helical" evidence="1">
    <location>
        <begin position="66"/>
        <end position="86"/>
    </location>
</feature>
<keyword evidence="1" id="KW-0812">Transmembrane</keyword>
<dbReference type="KEGG" id="awo:Awo_c07740"/>
<dbReference type="EMBL" id="CP002987">
    <property type="protein sequence ID" value="AFA47568.1"/>
    <property type="molecule type" value="Genomic_DNA"/>
</dbReference>
<evidence type="ECO:0000313" key="2">
    <source>
        <dbReference type="EMBL" id="AFA47568.1"/>
    </source>
</evidence>
<dbReference type="AlphaFoldDB" id="H6LKH8"/>
<protein>
    <submittedName>
        <fullName evidence="2">Uncharacterized protein</fullName>
    </submittedName>
</protein>
<evidence type="ECO:0000256" key="1">
    <source>
        <dbReference type="SAM" id="Phobius"/>
    </source>
</evidence>
<gene>
    <name evidence="2" type="ordered locus">Awo_c07740</name>
</gene>
<keyword evidence="1" id="KW-0472">Membrane</keyword>
<feature type="transmembrane region" description="Helical" evidence="1">
    <location>
        <begin position="26"/>
        <end position="54"/>
    </location>
</feature>
<reference evidence="3" key="1">
    <citation type="submission" date="2011-07" db="EMBL/GenBank/DDBJ databases">
        <title>Complete genome sequence of Acetobacterium woodii.</title>
        <authorList>
            <person name="Poehlein A."/>
            <person name="Schmidt S."/>
            <person name="Kaster A.-K."/>
            <person name="Goenrich M."/>
            <person name="Vollmers J."/>
            <person name="Thuermer A."/>
            <person name="Gottschalk G."/>
            <person name="Thauer R.K."/>
            <person name="Daniel R."/>
            <person name="Mueller V."/>
        </authorList>
    </citation>
    <scope>NUCLEOTIDE SEQUENCE [LARGE SCALE GENOMIC DNA]</scope>
    <source>
        <strain evidence="3">ATCC 29683 / DSM 1030 / JCM 2381 / KCTC 1655 / WB1</strain>
    </source>
</reference>
<dbReference type="HOGENOM" id="CLU_2353397_0_0_9"/>
<keyword evidence="1" id="KW-1133">Transmembrane helix</keyword>
<accession>H6LKH8</accession>
<dbReference type="Proteomes" id="UP000007177">
    <property type="component" value="Chromosome"/>
</dbReference>
<reference evidence="2 3" key="2">
    <citation type="journal article" date="2012" name="PLoS ONE">
        <title>An ancient pathway combining carbon dioxide fixation with the generation and utilization of a sodium ion gradient for ATP synthesis.</title>
        <authorList>
            <person name="Poehlein A."/>
            <person name="Schmidt S."/>
            <person name="Kaster A.K."/>
            <person name="Goenrich M."/>
            <person name="Vollmers J."/>
            <person name="Thurmer A."/>
            <person name="Bertsch J."/>
            <person name="Schuchmann K."/>
            <person name="Voigt B."/>
            <person name="Hecker M."/>
            <person name="Daniel R."/>
            <person name="Thauer R.K."/>
            <person name="Gottschalk G."/>
            <person name="Muller V."/>
        </authorList>
    </citation>
    <scope>NUCLEOTIDE SEQUENCE [LARGE SCALE GENOMIC DNA]</scope>
    <source>
        <strain evidence="3">ATCC 29683 / DSM 1030 / JCM 2381 / KCTC 1655 / WB1</strain>
    </source>
</reference>